<feature type="region of interest" description="Disordered" evidence="1">
    <location>
        <begin position="321"/>
        <end position="342"/>
    </location>
</feature>
<feature type="domain" description="FecR protein" evidence="3">
    <location>
        <begin position="68"/>
        <end position="170"/>
    </location>
</feature>
<dbReference type="RefSeq" id="WP_317940280.1">
    <property type="nucleotide sequence ID" value="NZ_JAUBDJ010000002.1"/>
</dbReference>
<reference evidence="4 5" key="1">
    <citation type="submission" date="2023-06" db="EMBL/GenBank/DDBJ databases">
        <title>Sporosarcina sp. nov., isolated from Korean traditional fermented seafood 'Jeotgal'.</title>
        <authorList>
            <person name="Yang A.I."/>
            <person name="Shin N.-R."/>
        </authorList>
    </citation>
    <scope>NUCLEOTIDE SEQUENCE [LARGE SCALE GENOMIC DNA]</scope>
    <source>
        <strain evidence="4 5">KCTC43456</strain>
    </source>
</reference>
<organism evidence="4 5">
    <name type="scientific">Sporosarcina thermotolerans</name>
    <dbReference type="NCBI Taxonomy" id="633404"/>
    <lineage>
        <taxon>Bacteria</taxon>
        <taxon>Bacillati</taxon>
        <taxon>Bacillota</taxon>
        <taxon>Bacilli</taxon>
        <taxon>Bacillales</taxon>
        <taxon>Caryophanaceae</taxon>
        <taxon>Sporosarcina</taxon>
    </lineage>
</organism>
<dbReference type="Pfam" id="PF04773">
    <property type="entry name" value="FecR"/>
    <property type="match status" value="1"/>
</dbReference>
<evidence type="ECO:0000259" key="3">
    <source>
        <dbReference type="Pfam" id="PF04773"/>
    </source>
</evidence>
<keyword evidence="5" id="KW-1185">Reference proteome</keyword>
<gene>
    <name evidence="4" type="ORF">QTL97_04210</name>
</gene>
<name>A0AAW9A4T8_9BACL</name>
<protein>
    <submittedName>
        <fullName evidence="4">FecR domain-containing protein</fullName>
    </submittedName>
</protein>
<accession>A0AAW9A4T8</accession>
<evidence type="ECO:0000313" key="4">
    <source>
        <dbReference type="EMBL" id="MDW0116127.1"/>
    </source>
</evidence>
<dbReference type="InterPro" id="IPR006860">
    <property type="entry name" value="FecR"/>
</dbReference>
<evidence type="ECO:0000313" key="5">
    <source>
        <dbReference type="Proteomes" id="UP001271648"/>
    </source>
</evidence>
<comment type="caution">
    <text evidence="4">The sequence shown here is derived from an EMBL/GenBank/DDBJ whole genome shotgun (WGS) entry which is preliminary data.</text>
</comment>
<evidence type="ECO:0000256" key="2">
    <source>
        <dbReference type="SAM" id="SignalP"/>
    </source>
</evidence>
<dbReference type="Proteomes" id="UP001271648">
    <property type="component" value="Unassembled WGS sequence"/>
</dbReference>
<feature type="signal peptide" evidence="2">
    <location>
        <begin position="1"/>
        <end position="30"/>
    </location>
</feature>
<proteinExistence type="predicted"/>
<sequence length="1940" mass="216154">MKATKPIKQLFALFLAAILMLSGFGQSVGAVENRTAKIEDVVGTVWVMKAGGNLAVRAYSGMRLQQGDRVTTEAFSSAKLVISDTEDELTITNNANLVISDLRLKAGHKITKLLVWSGTVLSSVNPDRNPEDVFEINTPGQKIGAKGTQFIVGVDPLTGMATLWVLTGIVSSIEPNQPAQDMIYPGGEFVNDSRDPIGSIGDINFDDLIGQINFNIIEQILRMKDEIDKENAQFLEEMLNQLQNDSTEGFLQMDLEELQRMQVNLQFLVEHIIKAAMGANNLSEEAIAELIRNVNGSLENPINLDNLPEWIMTERERERQRQIEQERKQREAAQQQEMEERQKNNAALLQELLRRKEQQEEEKKKAAEEAKRKAEERYREALEQEARDRFDEMQRERERERQRQKDAENRERERTARPVVQPPSPPPIPPISEVDRNLASAKAGIPISAEPYTDESWERIEVALSLEESSDEEKVAKTEAILNAISGLVTRVDQNLRDAMDNVPKDSGLYTEKSWQLIENALQLPEETDEEKVAKTEAILDAISGLVTRIDQNLMDAKNSVPDDSGLYTDESWLVLITALEMAEGTDEEKIVKTEAILEAIRGLVTIIDWNLASAKNSVPSDSVLYTEESWLMVEDALQLPEETDEERIAKTEAILDAISELVTRIDQNLWDAKNSVPDDSGLYTDESWFVLINALELAEGTDEEKIVKTEAILDAIRGLVTIVDWNLASAKGSVPSDSGLYTDESWLMVENALELPEGTDEEKVAKTEAILDAIRGLVTIVDWNLANAKGSVPSNSGLYTEESWLVVENALELPERTDEEKVAKTEAILDAIRGLVTRIDQNLMDAKNSVPDDSGLYTDESWLVLITALELAEGTDEEKIAKTEAILEAILGLVTIIDWNLASAKNRVPSDSGLYTEESWLMVENALQLPEGTDEEKVAKIGAILDAISGLVTRIDQNLWDAKKSVPDDSGLYTVESWLMVENALQLPEETDEEKVAKTGAILDAISGLVTRIDQNLWDAKNSVPDDSGLYTDESWMVLITALELAEGTDEEKIVKTEAILEAIHGLVTIVDWNLASAKGSVPSDSGLYTEESWLMVESAMELPEETDEEKVAKTEAILDAIRGLVTIVDWNLASAKGSVPSDSGLYTEESWLMVKSALELPEETDEEKVAKTEAILDAIRGLVTIVDWNLASAKGSVPSDSGLYTVESWLMVESALELPEETDEEKVAKTEAILDAISGLVTRIEQNLVDAKNSVPDDSGLYTDESWLVLITALELAEGTDEEKILKTEAILESIRGLVTIVDWNLASAKNSVPSDSGLYTEESWLMVENALELPEETDEEKVVKTDWILNAISGLVTIIDQNLMDAINSVPWNSWLYTEESWFNLMTTLELSEETDEEKVVKTELILNAISGLVTIIDQNLMDAINSVPSDSGLYTDESWFNLMAALELSEETDEEKVVKTELILNAISGLVTIIDQNLMDSINSVPSDSELYTEESWFNLMAALDLPEGTDEEKVVKTESILNAISELVTRIDQNLMDAKSNVPEDSGLYTVESWLMVENALELPEETDVEKIVKTEAILDAISGLVTVIDQNLWEAINSVPLDSGLYTDETWFNLMAALDLPEDTDEEKVVKIESVLNAISGLVTLIDQNLWEAINSVPLDSGLYTDESWFNLVVALDLPEGTDEDKVVKTESILNAISELVTLIDQNLMDAKNNVPWDSGVYTEESWFNLLAALNLPEETDGEKVAKAEAIWVAISNLIERESMNPEMVLAALNDFDPEGSEEPIEFLTSYSYILGIDFYAVDDEYEEFYPFAEWLAYNLFYLRPEEGFSSIDEFKETFDILLQEMIGYVEGLLPDVKELSYTTTNTSIILTWDNEEGYEDIRVFVNGEEYYINGGSTITIGLDAGNVYEIYVEFRYSGYDWPQAVTETIIVEL</sequence>
<feature type="compositionally biased region" description="Pro residues" evidence="1">
    <location>
        <begin position="420"/>
        <end position="429"/>
    </location>
</feature>
<dbReference type="PANTHER" id="PTHR38731:SF1">
    <property type="entry name" value="FECR PROTEIN DOMAIN-CONTAINING PROTEIN"/>
    <property type="match status" value="1"/>
</dbReference>
<feature type="region of interest" description="Disordered" evidence="1">
    <location>
        <begin position="356"/>
        <end position="429"/>
    </location>
</feature>
<feature type="compositionally biased region" description="Basic and acidic residues" evidence="1">
    <location>
        <begin position="356"/>
        <end position="416"/>
    </location>
</feature>
<dbReference type="PANTHER" id="PTHR38731">
    <property type="entry name" value="LIPL45-RELATED LIPOPROTEIN-RELATED"/>
    <property type="match status" value="1"/>
</dbReference>
<dbReference type="EMBL" id="JAUBDJ010000002">
    <property type="protein sequence ID" value="MDW0116127.1"/>
    <property type="molecule type" value="Genomic_DNA"/>
</dbReference>
<keyword evidence="2" id="KW-0732">Signal</keyword>
<evidence type="ECO:0000256" key="1">
    <source>
        <dbReference type="SAM" id="MobiDB-lite"/>
    </source>
</evidence>
<feature type="chain" id="PRO_5043869168" evidence="2">
    <location>
        <begin position="31"/>
        <end position="1940"/>
    </location>
</feature>
<feature type="compositionally biased region" description="Basic and acidic residues" evidence="1">
    <location>
        <begin position="321"/>
        <end position="331"/>
    </location>
</feature>